<protein>
    <submittedName>
        <fullName evidence="5">HET-domain-containing protein</fullName>
    </submittedName>
</protein>
<feature type="domain" description="NACHT" evidence="4">
    <location>
        <begin position="295"/>
        <end position="516"/>
    </location>
</feature>
<dbReference type="EMBL" id="ML996117">
    <property type="protein sequence ID" value="KAF2737269.1"/>
    <property type="molecule type" value="Genomic_DNA"/>
</dbReference>
<evidence type="ECO:0000256" key="2">
    <source>
        <dbReference type="ARBA" id="ARBA00022737"/>
    </source>
</evidence>
<dbReference type="InterPro" id="IPR010730">
    <property type="entry name" value="HET"/>
</dbReference>
<dbReference type="InterPro" id="IPR056884">
    <property type="entry name" value="NPHP3-like_N"/>
</dbReference>
<evidence type="ECO:0000256" key="3">
    <source>
        <dbReference type="PROSITE-ProRule" id="PRU00221"/>
    </source>
</evidence>
<evidence type="ECO:0000256" key="1">
    <source>
        <dbReference type="ARBA" id="ARBA00022574"/>
    </source>
</evidence>
<dbReference type="InterPro" id="IPR019775">
    <property type="entry name" value="WD40_repeat_CS"/>
</dbReference>
<dbReference type="PROSITE" id="PS50837">
    <property type="entry name" value="NACHT"/>
    <property type="match status" value="1"/>
</dbReference>
<keyword evidence="6" id="KW-1185">Reference proteome</keyword>
<dbReference type="InterPro" id="IPR007111">
    <property type="entry name" value="NACHT_NTPase"/>
</dbReference>
<name>A0A9P4R5W5_9PLEO</name>
<dbReference type="InterPro" id="IPR027417">
    <property type="entry name" value="P-loop_NTPase"/>
</dbReference>
<dbReference type="Pfam" id="PF24883">
    <property type="entry name" value="NPHP3_N"/>
    <property type="match status" value="1"/>
</dbReference>
<keyword evidence="2" id="KW-0677">Repeat</keyword>
<dbReference type="InterPro" id="IPR036322">
    <property type="entry name" value="WD40_repeat_dom_sf"/>
</dbReference>
<dbReference type="PROSITE" id="PS50082">
    <property type="entry name" value="WD_REPEATS_2"/>
    <property type="match status" value="1"/>
</dbReference>
<evidence type="ECO:0000313" key="6">
    <source>
        <dbReference type="Proteomes" id="UP000799444"/>
    </source>
</evidence>
<dbReference type="SUPFAM" id="SSF52540">
    <property type="entry name" value="P-loop containing nucleoside triphosphate hydrolases"/>
    <property type="match status" value="1"/>
</dbReference>
<dbReference type="Pfam" id="PF00400">
    <property type="entry name" value="WD40"/>
    <property type="match status" value="1"/>
</dbReference>
<dbReference type="PROSITE" id="PS50294">
    <property type="entry name" value="WD_REPEATS_REGION"/>
    <property type="match status" value="1"/>
</dbReference>
<sequence length="971" mass="109968">MRLLRCNDTGEFSLSEVFANDETIPPYAILSHTWLEDAQEPTFEDLTKGTGRAKLGYKKLQFCGEQAYYDGLQYFWVDTCCINKSNFAELSQAINSMFRWYRNAARCYVYLSDFKDRCIVDGLRSPWDSELGRSKWFTRGWTLQELLAPRSLEFFSYDGIRLGDRSSLREQIKQITGVPVSALQGTRLSQFSADERFLWMERRQTKRPEDKVYSMLGILDVEIPLYYGEGAGNAAKRVQEVIDKREICLRDLRLTDPYDDKKRIENTKGGLLVDSYRWVLQNPDFQQWRDNSQSRLLWIKGDPGKGKTMVLCGIINELSASLAKTAHLCYFFCQATDSRINGATAVLRGLLFMLLSQQPSLIAHLRKKHDRTGKVLFEDANAWVALCDIFTDIVQDPSIEIAYFFIDALDECIIDLPRLLDLIVQTSSASSQVKWIMSSRNWPDIEERLERAGDKVRLSLELNADSVSAAVRSYIEHKVSQLARDKKYNDQMQRAVLDYLQTNANDTFLWAALVCQNLNQMSQVNIVKKLEAFPPGLDSLYNQMIQRINKSNDVDICRRVLATVAVVYRPVTLQELTSLVEELDGMAEELGLVRDIVDLCGSLLTIRDGTIYFVHQSAKDFLLREALDVIFPSGSKVVHYTVFFRSLLAMSATLQRDVYRLSALGCSIEQTKQPNPDPLAASWYLCIYWIDHLCDWSSDSLIFDASVLKNGGIVDSFIRKKYLYWLEALSLYRTMSKGVVSMSRLEALIKERAAASSTMEVVRDARRFITYHKSAIESSPLQAYGALLFSPTRSVIRALFKDEEPQGIVIKPGMQEQWSSCLSTLEGHSNSVWSVAFSHDSTRLASASYDRTVKVWDAHSGECLQTVDVEKVLDHISFDSSGNYLNTDGGVVSVSAQSTTTPASVSAETRIAQYQGIALDRACTWITYNSQNLLKLPSEYRPSCSKVLGNVIALGVGNGRVWMCEVGRNMS</sequence>
<reference evidence="5" key="1">
    <citation type="journal article" date="2020" name="Stud. Mycol.">
        <title>101 Dothideomycetes genomes: a test case for predicting lifestyles and emergence of pathogens.</title>
        <authorList>
            <person name="Haridas S."/>
            <person name="Albert R."/>
            <person name="Binder M."/>
            <person name="Bloem J."/>
            <person name="Labutti K."/>
            <person name="Salamov A."/>
            <person name="Andreopoulos B."/>
            <person name="Baker S."/>
            <person name="Barry K."/>
            <person name="Bills G."/>
            <person name="Bluhm B."/>
            <person name="Cannon C."/>
            <person name="Castanera R."/>
            <person name="Culley D."/>
            <person name="Daum C."/>
            <person name="Ezra D."/>
            <person name="Gonzalez J."/>
            <person name="Henrissat B."/>
            <person name="Kuo A."/>
            <person name="Liang C."/>
            <person name="Lipzen A."/>
            <person name="Lutzoni F."/>
            <person name="Magnuson J."/>
            <person name="Mondo S."/>
            <person name="Nolan M."/>
            <person name="Ohm R."/>
            <person name="Pangilinan J."/>
            <person name="Park H.-J."/>
            <person name="Ramirez L."/>
            <person name="Alfaro M."/>
            <person name="Sun H."/>
            <person name="Tritt A."/>
            <person name="Yoshinaga Y."/>
            <person name="Zwiers L.-H."/>
            <person name="Turgeon B."/>
            <person name="Goodwin S."/>
            <person name="Spatafora J."/>
            <person name="Crous P."/>
            <person name="Grigoriev I."/>
        </authorList>
    </citation>
    <scope>NUCLEOTIDE SEQUENCE</scope>
    <source>
        <strain evidence="5">CBS 125425</strain>
    </source>
</reference>
<keyword evidence="1 3" id="KW-0853">WD repeat</keyword>
<dbReference type="AlphaFoldDB" id="A0A9P4R5W5"/>
<dbReference type="FunFam" id="3.40.50.300:FF:001638">
    <property type="entry name" value="NACHT and WD40 domain protein"/>
    <property type="match status" value="1"/>
</dbReference>
<dbReference type="InterPro" id="IPR015943">
    <property type="entry name" value="WD40/YVTN_repeat-like_dom_sf"/>
</dbReference>
<dbReference type="InterPro" id="IPR054471">
    <property type="entry name" value="GPIID_WHD"/>
</dbReference>
<dbReference type="OrthoDB" id="538223at2759"/>
<dbReference type="Gene3D" id="2.130.10.10">
    <property type="entry name" value="YVTN repeat-like/Quinoprotein amine dehydrogenase"/>
    <property type="match status" value="1"/>
</dbReference>
<dbReference type="Pfam" id="PF22939">
    <property type="entry name" value="WHD_GPIID"/>
    <property type="match status" value="1"/>
</dbReference>
<gene>
    <name evidence="5" type="ORF">EJ04DRAFT_123992</name>
</gene>
<dbReference type="PANTHER" id="PTHR10622:SF13">
    <property type="entry name" value="NACHT DOMAIN-CONTAINING PROTEIN"/>
    <property type="match status" value="1"/>
</dbReference>
<organism evidence="5 6">
    <name type="scientific">Polyplosphaeria fusca</name>
    <dbReference type="NCBI Taxonomy" id="682080"/>
    <lineage>
        <taxon>Eukaryota</taxon>
        <taxon>Fungi</taxon>
        <taxon>Dikarya</taxon>
        <taxon>Ascomycota</taxon>
        <taxon>Pezizomycotina</taxon>
        <taxon>Dothideomycetes</taxon>
        <taxon>Pleosporomycetidae</taxon>
        <taxon>Pleosporales</taxon>
        <taxon>Tetraplosphaeriaceae</taxon>
        <taxon>Polyplosphaeria</taxon>
    </lineage>
</organism>
<evidence type="ECO:0000259" key="4">
    <source>
        <dbReference type="PROSITE" id="PS50837"/>
    </source>
</evidence>
<dbReference type="InterPro" id="IPR001680">
    <property type="entry name" value="WD40_rpt"/>
</dbReference>
<accession>A0A9P4R5W5</accession>
<dbReference type="SUPFAM" id="SSF50978">
    <property type="entry name" value="WD40 repeat-like"/>
    <property type="match status" value="1"/>
</dbReference>
<comment type="caution">
    <text evidence="5">The sequence shown here is derived from an EMBL/GenBank/DDBJ whole genome shotgun (WGS) entry which is preliminary data.</text>
</comment>
<dbReference type="SMART" id="SM00320">
    <property type="entry name" value="WD40"/>
    <property type="match status" value="1"/>
</dbReference>
<dbReference type="PROSITE" id="PS00678">
    <property type="entry name" value="WD_REPEATS_1"/>
    <property type="match status" value="1"/>
</dbReference>
<feature type="repeat" description="WD" evidence="3">
    <location>
        <begin position="825"/>
        <end position="866"/>
    </location>
</feature>
<dbReference type="Proteomes" id="UP000799444">
    <property type="component" value="Unassembled WGS sequence"/>
</dbReference>
<dbReference type="Gene3D" id="3.40.50.300">
    <property type="entry name" value="P-loop containing nucleotide triphosphate hydrolases"/>
    <property type="match status" value="1"/>
</dbReference>
<evidence type="ECO:0000313" key="5">
    <source>
        <dbReference type="EMBL" id="KAF2737269.1"/>
    </source>
</evidence>
<proteinExistence type="predicted"/>
<dbReference type="PANTHER" id="PTHR10622">
    <property type="entry name" value="HET DOMAIN-CONTAINING PROTEIN"/>
    <property type="match status" value="1"/>
</dbReference>
<dbReference type="Pfam" id="PF06985">
    <property type="entry name" value="HET"/>
    <property type="match status" value="1"/>
</dbReference>